<dbReference type="Proteomes" id="UP000095342">
    <property type="component" value="Chromosome"/>
</dbReference>
<dbReference type="AlphaFoldDB" id="A0A1D8KBM6"/>
<keyword evidence="5" id="KW-0819">tRNA processing</keyword>
<proteinExistence type="predicted"/>
<evidence type="ECO:0000256" key="6">
    <source>
        <dbReference type="ARBA" id="ARBA00022884"/>
    </source>
</evidence>
<organism evidence="8 9">
    <name type="scientific">Acidihalobacter aeolianus</name>
    <dbReference type="NCBI Taxonomy" id="2792603"/>
    <lineage>
        <taxon>Bacteria</taxon>
        <taxon>Pseudomonadati</taxon>
        <taxon>Pseudomonadota</taxon>
        <taxon>Gammaproteobacteria</taxon>
        <taxon>Chromatiales</taxon>
        <taxon>Ectothiorhodospiraceae</taxon>
        <taxon>Acidihalobacter</taxon>
    </lineage>
</organism>
<protein>
    <recommendedName>
        <fullName evidence="7">tRNA/rRNA methyltransferase SpoU type domain-containing protein</fullName>
    </recommendedName>
</protein>
<dbReference type="PANTHER" id="PTHR43453">
    <property type="entry name" value="RRNA METHYLASE-LIKE"/>
    <property type="match status" value="1"/>
</dbReference>
<keyword evidence="3" id="KW-0808">Transferase</keyword>
<evidence type="ECO:0000256" key="4">
    <source>
        <dbReference type="ARBA" id="ARBA00022691"/>
    </source>
</evidence>
<dbReference type="InterPro" id="IPR001537">
    <property type="entry name" value="SpoU_MeTrfase"/>
</dbReference>
<dbReference type="EMBL" id="CP017448">
    <property type="protein sequence ID" value="AOV18368.1"/>
    <property type="molecule type" value="Genomic_DNA"/>
</dbReference>
<sequence>MQLVHDDHHGELRRFPLSLLVHDMAAPENVGSLFRLADALGVEKLYLTGTTPLPPNRKIRKTSRAAEKYVPHEYATDPLAVVGKLQADGYRVVSLDLTTASLDLAVLPVSSGDRICLVLGSENAGVSQALLDASDFSVHIPMRGLNSSMNVAMACAIAAYEIIGMCADETGMDSGK</sequence>
<evidence type="ECO:0000259" key="7">
    <source>
        <dbReference type="Pfam" id="PF00588"/>
    </source>
</evidence>
<dbReference type="KEGG" id="aaeo:BJI67_02320"/>
<dbReference type="InterPro" id="IPR029028">
    <property type="entry name" value="Alpha/beta_knot_MTases"/>
</dbReference>
<evidence type="ECO:0000256" key="5">
    <source>
        <dbReference type="ARBA" id="ARBA00022694"/>
    </source>
</evidence>
<evidence type="ECO:0000256" key="2">
    <source>
        <dbReference type="ARBA" id="ARBA00022603"/>
    </source>
</evidence>
<evidence type="ECO:0000313" key="8">
    <source>
        <dbReference type="EMBL" id="AOV18368.1"/>
    </source>
</evidence>
<evidence type="ECO:0000313" key="9">
    <source>
        <dbReference type="Proteomes" id="UP000095342"/>
    </source>
</evidence>
<feature type="domain" description="tRNA/rRNA methyltransferase SpoU type" evidence="7">
    <location>
        <begin position="17"/>
        <end position="160"/>
    </location>
</feature>
<dbReference type="InterPro" id="IPR033671">
    <property type="entry name" value="TrmH"/>
</dbReference>
<keyword evidence="1" id="KW-0820">tRNA-binding</keyword>
<name>A0A1D8KBM6_9GAMM</name>
<gene>
    <name evidence="8" type="ORF">BJI67_02320</name>
</gene>
<keyword evidence="2" id="KW-0489">Methyltransferase</keyword>
<evidence type="ECO:0000256" key="1">
    <source>
        <dbReference type="ARBA" id="ARBA00022555"/>
    </source>
</evidence>
<keyword evidence="6" id="KW-0694">RNA-binding</keyword>
<dbReference type="GO" id="GO:0000049">
    <property type="term" value="F:tRNA binding"/>
    <property type="evidence" value="ECO:0007669"/>
    <property type="project" value="UniProtKB-KW"/>
</dbReference>
<dbReference type="PANTHER" id="PTHR43453:SF1">
    <property type="entry name" value="TRNA_RRNA METHYLTRANSFERASE SPOU TYPE DOMAIN-CONTAINING PROTEIN"/>
    <property type="match status" value="1"/>
</dbReference>
<reference evidence="8 9" key="1">
    <citation type="submission" date="2016-09" db="EMBL/GenBank/DDBJ databases">
        <title>Acidihalobacter prosperus V6 (DSM14174).</title>
        <authorList>
            <person name="Khaleque H.N."/>
            <person name="Ramsay J.P."/>
            <person name="Murphy R.J.T."/>
            <person name="Kaksonen A.H."/>
            <person name="Boxall N.J."/>
            <person name="Watkin E.L.J."/>
        </authorList>
    </citation>
    <scope>NUCLEOTIDE SEQUENCE [LARGE SCALE GENOMIC DNA]</scope>
    <source>
        <strain evidence="8 9">V6</strain>
    </source>
</reference>
<dbReference type="Pfam" id="PF00588">
    <property type="entry name" value="SpoU_methylase"/>
    <property type="match status" value="1"/>
</dbReference>
<dbReference type="GO" id="GO:0008173">
    <property type="term" value="F:RNA methyltransferase activity"/>
    <property type="evidence" value="ECO:0007669"/>
    <property type="project" value="InterPro"/>
</dbReference>
<dbReference type="Gene3D" id="3.40.1280.10">
    <property type="match status" value="1"/>
</dbReference>
<dbReference type="InterPro" id="IPR029026">
    <property type="entry name" value="tRNA_m1G_MTases_N"/>
</dbReference>
<evidence type="ECO:0000256" key="3">
    <source>
        <dbReference type="ARBA" id="ARBA00022679"/>
    </source>
</evidence>
<dbReference type="GO" id="GO:0002938">
    <property type="term" value="P:tRNA guanine ribose methylation"/>
    <property type="evidence" value="ECO:0007669"/>
    <property type="project" value="TreeGrafter"/>
</dbReference>
<dbReference type="SUPFAM" id="SSF75217">
    <property type="entry name" value="alpha/beta knot"/>
    <property type="match status" value="1"/>
</dbReference>
<keyword evidence="9" id="KW-1185">Reference proteome</keyword>
<accession>A0A1D8KBM6</accession>
<keyword evidence="4" id="KW-0949">S-adenosyl-L-methionine</keyword>